<dbReference type="InterPro" id="IPR000531">
    <property type="entry name" value="Beta-barrel_TonB"/>
</dbReference>
<evidence type="ECO:0000256" key="12">
    <source>
        <dbReference type="PROSITE-ProRule" id="PRU01360"/>
    </source>
</evidence>
<keyword evidence="6 14" id="KW-0732">Signal</keyword>
<organism evidence="17 18">
    <name type="scientific">Parahaliea mediterranea</name>
    <dbReference type="NCBI Taxonomy" id="651086"/>
    <lineage>
        <taxon>Bacteria</taxon>
        <taxon>Pseudomonadati</taxon>
        <taxon>Pseudomonadota</taxon>
        <taxon>Gammaproteobacteria</taxon>
        <taxon>Cellvibrionales</taxon>
        <taxon>Halieaceae</taxon>
        <taxon>Parahaliea</taxon>
    </lineage>
</organism>
<evidence type="ECO:0000256" key="5">
    <source>
        <dbReference type="ARBA" id="ARBA00022692"/>
    </source>
</evidence>
<accession>A0A939DIF0</accession>
<comment type="similarity">
    <text evidence="12 13">Belongs to the TonB-dependent receptor family.</text>
</comment>
<evidence type="ECO:0000256" key="9">
    <source>
        <dbReference type="ARBA" id="ARBA00023077"/>
    </source>
</evidence>
<feature type="signal peptide" evidence="14">
    <location>
        <begin position="1"/>
        <end position="25"/>
    </location>
</feature>
<dbReference type="RefSeq" id="WP_206562190.1">
    <property type="nucleotide sequence ID" value="NZ_JAFKCZ010000018.1"/>
</dbReference>
<dbReference type="Gene3D" id="2.40.170.20">
    <property type="entry name" value="TonB-dependent receptor, beta-barrel domain"/>
    <property type="match status" value="1"/>
</dbReference>
<dbReference type="Gene3D" id="2.170.130.10">
    <property type="entry name" value="TonB-dependent receptor, plug domain"/>
    <property type="match status" value="1"/>
</dbReference>
<dbReference type="InterPro" id="IPR039426">
    <property type="entry name" value="TonB-dep_rcpt-like"/>
</dbReference>
<dbReference type="InterPro" id="IPR036942">
    <property type="entry name" value="Beta-barrel_TonB_sf"/>
</dbReference>
<dbReference type="EMBL" id="JAFKCZ010000018">
    <property type="protein sequence ID" value="MBN7798741.1"/>
    <property type="molecule type" value="Genomic_DNA"/>
</dbReference>
<evidence type="ECO:0000256" key="10">
    <source>
        <dbReference type="ARBA" id="ARBA00023136"/>
    </source>
</evidence>
<keyword evidence="17" id="KW-0675">Receptor</keyword>
<dbReference type="SUPFAM" id="SSF56935">
    <property type="entry name" value="Porins"/>
    <property type="match status" value="1"/>
</dbReference>
<keyword evidence="2 12" id="KW-0813">Transport</keyword>
<dbReference type="InterPro" id="IPR037066">
    <property type="entry name" value="Plug_dom_sf"/>
</dbReference>
<evidence type="ECO:0000256" key="11">
    <source>
        <dbReference type="ARBA" id="ARBA00023237"/>
    </source>
</evidence>
<evidence type="ECO:0000313" key="17">
    <source>
        <dbReference type="EMBL" id="MBN7798741.1"/>
    </source>
</evidence>
<evidence type="ECO:0000259" key="15">
    <source>
        <dbReference type="Pfam" id="PF00593"/>
    </source>
</evidence>
<keyword evidence="4" id="KW-0410">Iron transport</keyword>
<dbReference type="GO" id="GO:0015344">
    <property type="term" value="F:siderophore uptake transmembrane transporter activity"/>
    <property type="evidence" value="ECO:0007669"/>
    <property type="project" value="TreeGrafter"/>
</dbReference>
<keyword evidence="3 12" id="KW-1134">Transmembrane beta strand</keyword>
<evidence type="ECO:0000256" key="13">
    <source>
        <dbReference type="RuleBase" id="RU003357"/>
    </source>
</evidence>
<evidence type="ECO:0000256" key="3">
    <source>
        <dbReference type="ARBA" id="ARBA00022452"/>
    </source>
</evidence>
<keyword evidence="10 12" id="KW-0472">Membrane</keyword>
<proteinExistence type="inferred from homology"/>
<feature type="domain" description="TonB-dependent receptor-like beta-barrel" evidence="15">
    <location>
        <begin position="239"/>
        <end position="648"/>
    </location>
</feature>
<evidence type="ECO:0000256" key="14">
    <source>
        <dbReference type="SAM" id="SignalP"/>
    </source>
</evidence>
<evidence type="ECO:0000256" key="8">
    <source>
        <dbReference type="ARBA" id="ARBA00023065"/>
    </source>
</evidence>
<comment type="subcellular location">
    <subcellularLocation>
        <location evidence="1 12">Cell outer membrane</location>
        <topology evidence="1 12">Multi-pass membrane protein</topology>
    </subcellularLocation>
</comment>
<keyword evidence="9 13" id="KW-0798">TonB box</keyword>
<keyword evidence="8" id="KW-0406">Ion transport</keyword>
<keyword evidence="18" id="KW-1185">Reference proteome</keyword>
<evidence type="ECO:0000256" key="2">
    <source>
        <dbReference type="ARBA" id="ARBA00022448"/>
    </source>
</evidence>
<gene>
    <name evidence="17" type="ORF">JYP50_19215</name>
</gene>
<evidence type="ECO:0000259" key="16">
    <source>
        <dbReference type="Pfam" id="PF07715"/>
    </source>
</evidence>
<evidence type="ECO:0000256" key="4">
    <source>
        <dbReference type="ARBA" id="ARBA00022496"/>
    </source>
</evidence>
<keyword evidence="7" id="KW-0408">Iron</keyword>
<reference evidence="17" key="1">
    <citation type="submission" date="2021-02" db="EMBL/GenBank/DDBJ databases">
        <title>PHA producing bacteria isolated from coastal sediment in Guangdong, Shenzhen.</title>
        <authorList>
            <person name="Zheng W."/>
            <person name="Yu S."/>
            <person name="Huang Y."/>
        </authorList>
    </citation>
    <scope>NUCLEOTIDE SEQUENCE</scope>
    <source>
        <strain evidence="17">TN14-10</strain>
    </source>
</reference>
<dbReference type="CDD" id="cd01347">
    <property type="entry name" value="ligand_gated_channel"/>
    <property type="match status" value="1"/>
</dbReference>
<comment type="caution">
    <text evidence="17">The sequence shown here is derived from an EMBL/GenBank/DDBJ whole genome shotgun (WGS) entry which is preliminary data.</text>
</comment>
<protein>
    <submittedName>
        <fullName evidence="17">TonB-dependent receptor</fullName>
    </submittedName>
</protein>
<feature type="chain" id="PRO_5036713651" evidence="14">
    <location>
        <begin position="26"/>
        <end position="682"/>
    </location>
</feature>
<evidence type="ECO:0000256" key="1">
    <source>
        <dbReference type="ARBA" id="ARBA00004571"/>
    </source>
</evidence>
<evidence type="ECO:0000256" key="7">
    <source>
        <dbReference type="ARBA" id="ARBA00023004"/>
    </source>
</evidence>
<sequence>MSATYRSGAPLLVLAALTASPPGLADAPAGGAGAPDSERLPIAEIVVKGQIMDRAETAFSATRFDATALREQKISQPEQIFDQVPGMSIRDYGLSGVANSFSIRGFGDGGHGGDLGVVIDGIPLNEAMSHADGYVDLNVIVPLEVGGMTVFKGPVSSLYGNYNRGGLVKVDTRKGGDYRDLDVSGGSDGLLDIQGAVGLEPAPGQALNLALQHYQSDGFRPRSDTRRDTLSGRWAFPLGADTRLALSGRWHDADSDSASYLTEADYRRDPYGINANVQNDGAEKSFATLRADLSHQLSSNLQLLGFLYGTEQDFSRWFSRPVGGGQWRQREESYDREVAGAGISLNGQHEAGGTPLTWVAGVESYREATDYVYYDGLDRRQRTGPAINDRRTELDSVSAFAELQAEWHPLFQPSLGLRYDRFDGDCRKQGPETGTSPCSELNDLDNLSPKLGLRSDWTDNLVARASWSEGFALPSGWIKYQSEAANLDPVTFRQLEAGITWTPIETLELDLALFEVDSDGEVRTVDTGIYENYGETERRGLEASAAWQPHPSLSLSAVYGVNDSEVLKNADPGLVGKEVGGVSDYSATLQAGWAFLPDWRVNLIWRAVGGYALNADNSAYADSYDVVDLELDWRINPRTNLYARVDNLADEEYAPTRFMFGGENLFATGAPRQLRLGLQISL</sequence>
<keyword evidence="11 12" id="KW-0998">Cell outer membrane</keyword>
<dbReference type="PANTHER" id="PTHR32552:SF68">
    <property type="entry name" value="FERRICHROME OUTER MEMBRANE TRANSPORTER_PHAGE RECEPTOR"/>
    <property type="match status" value="1"/>
</dbReference>
<feature type="domain" description="TonB-dependent receptor plug" evidence="16">
    <location>
        <begin position="55"/>
        <end position="166"/>
    </location>
</feature>
<name>A0A939DIF0_9GAMM</name>
<evidence type="ECO:0000313" key="18">
    <source>
        <dbReference type="Proteomes" id="UP000664303"/>
    </source>
</evidence>
<dbReference type="Pfam" id="PF00593">
    <property type="entry name" value="TonB_dep_Rec_b-barrel"/>
    <property type="match status" value="1"/>
</dbReference>
<dbReference type="Pfam" id="PF07715">
    <property type="entry name" value="Plug"/>
    <property type="match status" value="1"/>
</dbReference>
<dbReference type="PROSITE" id="PS52016">
    <property type="entry name" value="TONB_DEPENDENT_REC_3"/>
    <property type="match status" value="1"/>
</dbReference>
<dbReference type="InterPro" id="IPR012910">
    <property type="entry name" value="Plug_dom"/>
</dbReference>
<dbReference type="Proteomes" id="UP000664303">
    <property type="component" value="Unassembled WGS sequence"/>
</dbReference>
<evidence type="ECO:0000256" key="6">
    <source>
        <dbReference type="ARBA" id="ARBA00022729"/>
    </source>
</evidence>
<dbReference type="AlphaFoldDB" id="A0A939DIF0"/>
<dbReference type="GO" id="GO:0009279">
    <property type="term" value="C:cell outer membrane"/>
    <property type="evidence" value="ECO:0007669"/>
    <property type="project" value="UniProtKB-SubCell"/>
</dbReference>
<dbReference type="PANTHER" id="PTHR32552">
    <property type="entry name" value="FERRICHROME IRON RECEPTOR-RELATED"/>
    <property type="match status" value="1"/>
</dbReference>
<keyword evidence="5 12" id="KW-0812">Transmembrane</keyword>